<sequence length="150" mass="16799">KKIQFSGPLKERLEDECKRAKADYHVPERNVATRWNSTVVMMDSAFALKTPVDNLCDCEPGLGKYKLTTLEWEIVTQLRPVLAGFLSATTHMSESNTCLVTDVIPLIDALHAGLMSVVSDESKHRTVRHAAQRGIAALDKYYSKTDESYL</sequence>
<evidence type="ECO:0000313" key="2">
    <source>
        <dbReference type="Proteomes" id="UP000027195"/>
    </source>
</evidence>
<feature type="non-terminal residue" evidence="1">
    <location>
        <position position="1"/>
    </location>
</feature>
<proteinExistence type="predicted"/>
<dbReference type="HOGENOM" id="CLU_099691_1_1_1"/>
<dbReference type="OrthoDB" id="3251057at2759"/>
<organism evidence="1 2">
    <name type="scientific">Botryobasidium botryosum (strain FD-172 SS1)</name>
    <dbReference type="NCBI Taxonomy" id="930990"/>
    <lineage>
        <taxon>Eukaryota</taxon>
        <taxon>Fungi</taxon>
        <taxon>Dikarya</taxon>
        <taxon>Basidiomycota</taxon>
        <taxon>Agaricomycotina</taxon>
        <taxon>Agaricomycetes</taxon>
        <taxon>Cantharellales</taxon>
        <taxon>Botryobasidiaceae</taxon>
        <taxon>Botryobasidium</taxon>
    </lineage>
</organism>
<reference evidence="2" key="1">
    <citation type="journal article" date="2014" name="Proc. Natl. Acad. Sci. U.S.A.">
        <title>Extensive sampling of basidiomycete genomes demonstrates inadequacy of the white-rot/brown-rot paradigm for wood decay fungi.</title>
        <authorList>
            <person name="Riley R."/>
            <person name="Salamov A.A."/>
            <person name="Brown D.W."/>
            <person name="Nagy L.G."/>
            <person name="Floudas D."/>
            <person name="Held B.W."/>
            <person name="Levasseur A."/>
            <person name="Lombard V."/>
            <person name="Morin E."/>
            <person name="Otillar R."/>
            <person name="Lindquist E.A."/>
            <person name="Sun H."/>
            <person name="LaButti K.M."/>
            <person name="Schmutz J."/>
            <person name="Jabbour D."/>
            <person name="Luo H."/>
            <person name="Baker S.E."/>
            <person name="Pisabarro A.G."/>
            <person name="Walton J.D."/>
            <person name="Blanchette R.A."/>
            <person name="Henrissat B."/>
            <person name="Martin F."/>
            <person name="Cullen D."/>
            <person name="Hibbett D.S."/>
            <person name="Grigoriev I.V."/>
        </authorList>
    </citation>
    <scope>NUCLEOTIDE SEQUENCE [LARGE SCALE GENOMIC DNA]</scope>
    <source>
        <strain evidence="2">FD-172 SS1</strain>
    </source>
</reference>
<dbReference type="SUPFAM" id="SSF53098">
    <property type="entry name" value="Ribonuclease H-like"/>
    <property type="match status" value="1"/>
</dbReference>
<protein>
    <submittedName>
        <fullName evidence="1">Uncharacterized protein</fullName>
    </submittedName>
</protein>
<dbReference type="EMBL" id="KL198070">
    <property type="protein sequence ID" value="KDQ10195.1"/>
    <property type="molecule type" value="Genomic_DNA"/>
</dbReference>
<keyword evidence="2" id="KW-1185">Reference proteome</keyword>
<feature type="non-terminal residue" evidence="1">
    <location>
        <position position="150"/>
    </location>
</feature>
<dbReference type="InParanoid" id="A0A067M659"/>
<dbReference type="InterPro" id="IPR012337">
    <property type="entry name" value="RNaseH-like_sf"/>
</dbReference>
<dbReference type="AlphaFoldDB" id="A0A067M659"/>
<dbReference type="Proteomes" id="UP000027195">
    <property type="component" value="Unassembled WGS sequence"/>
</dbReference>
<accession>A0A067M659</accession>
<evidence type="ECO:0000313" key="1">
    <source>
        <dbReference type="EMBL" id="KDQ10195.1"/>
    </source>
</evidence>
<gene>
    <name evidence="1" type="ORF">BOTBODRAFT_71598</name>
</gene>
<name>A0A067M659_BOTB1</name>